<dbReference type="OrthoDB" id="9775889at2"/>
<organism evidence="10 11">
    <name type="scientific">Candidatus Rickettsiella isopodorum</name>
    <dbReference type="NCBI Taxonomy" id="1225476"/>
    <lineage>
        <taxon>Bacteria</taxon>
        <taxon>Pseudomonadati</taxon>
        <taxon>Pseudomonadota</taxon>
        <taxon>Gammaproteobacteria</taxon>
        <taxon>Legionellales</taxon>
        <taxon>Coxiellaceae</taxon>
        <taxon>Rickettsiella</taxon>
    </lineage>
</organism>
<dbReference type="EC" id="3.2.1.14" evidence="2"/>
<dbReference type="InterPro" id="IPR011583">
    <property type="entry name" value="Chitinase_II/V-like_cat"/>
</dbReference>
<dbReference type="InterPro" id="IPR017853">
    <property type="entry name" value="GH"/>
</dbReference>
<evidence type="ECO:0000256" key="6">
    <source>
        <dbReference type="ARBA" id="ARBA00023326"/>
    </source>
</evidence>
<dbReference type="InterPro" id="IPR001579">
    <property type="entry name" value="Glyco_hydro_18_chit_AS"/>
</dbReference>
<evidence type="ECO:0000313" key="11">
    <source>
        <dbReference type="Proteomes" id="UP000183924"/>
    </source>
</evidence>
<dbReference type="Gene3D" id="3.20.20.80">
    <property type="entry name" value="Glycosidases"/>
    <property type="match status" value="1"/>
</dbReference>
<dbReference type="PROSITE" id="PS51910">
    <property type="entry name" value="GH18_2"/>
    <property type="match status" value="1"/>
</dbReference>
<keyword evidence="3 7" id="KW-0378">Hydrolase</keyword>
<evidence type="ECO:0000256" key="4">
    <source>
        <dbReference type="ARBA" id="ARBA00023024"/>
    </source>
</evidence>
<evidence type="ECO:0000256" key="2">
    <source>
        <dbReference type="ARBA" id="ARBA00012729"/>
    </source>
</evidence>
<evidence type="ECO:0000256" key="3">
    <source>
        <dbReference type="ARBA" id="ARBA00022801"/>
    </source>
</evidence>
<dbReference type="SMART" id="SM00636">
    <property type="entry name" value="Glyco_18"/>
    <property type="match status" value="1"/>
</dbReference>
<keyword evidence="6" id="KW-0624">Polysaccharide degradation</keyword>
<sequence>MTRRFMDIIKDIKVVPWDHQSGTGPFHVIFSSQIWKNAWWVEREHCPGKWQEDPNHNPWRIFRAATSEEIALGNPTSCDSAEDCNKLLCKDPKTEATYQKVGYKADGSGTNLSYTSARVAKSVYNIYEKSETKPKLSAYITDWCQYDARLQNETDPTQAGRGFDLTKIDPNVFDRLIFSFMGIYGDFGEKAHVLQKSVDGWNKQASTAMRKGHIVLMDPWGDLATYTNVGLSAAQGHMDLTYDNYLNYYQQKKAAGLLGGMRELKKKNPALKFSFSVGGWTLSGFFSDMVKNQEMREEFINSVIDFIERFPMFDGIDIDWEYPGTTGNAGNHFDPENDGNNYALLISELRTALDIKFGKKTKTITIAMSADPEKMKFSNIAGLKKAGLDFIFLMSYDFFGTGWAPSLAHHSNLQKSLVSDFSAIKALAYLVSEGIPTQMIHLGVANYARAAADANLSSLKYNIQGKALGSFENGAYEFFDLIKNVLDLEANAAQGKNGFNLMTDTDADADILYSTNTQHYISLETPRTAKNKGEYVKNHGLAGCFSWSCDQDDGLLANACREGMGYKVIKENFAMDHLYNKGIEFNMPGKLKK</sequence>
<dbReference type="PROSITE" id="PS01095">
    <property type="entry name" value="GH18_1"/>
    <property type="match status" value="1"/>
</dbReference>
<dbReference type="InterPro" id="IPR050314">
    <property type="entry name" value="Glycosyl_Hydrlase_18"/>
</dbReference>
<dbReference type="SUPFAM" id="SSF51445">
    <property type="entry name" value="(Trans)glycosidases"/>
    <property type="match status" value="1"/>
</dbReference>
<dbReference type="STRING" id="1225476.A1D18_02870"/>
<evidence type="ECO:0000256" key="7">
    <source>
        <dbReference type="RuleBase" id="RU000489"/>
    </source>
</evidence>
<comment type="catalytic activity">
    <reaction evidence="1">
        <text>Random endo-hydrolysis of N-acetyl-beta-D-glucosaminide (1-&gt;4)-beta-linkages in chitin and chitodextrins.</text>
        <dbReference type="EC" id="3.2.1.14"/>
    </reaction>
</comment>
<dbReference type="Gene3D" id="3.10.50.10">
    <property type="match status" value="1"/>
</dbReference>
<keyword evidence="6" id="KW-0119">Carbohydrate metabolism</keyword>
<proteinExistence type="inferred from homology"/>
<dbReference type="PANTHER" id="PTHR11177">
    <property type="entry name" value="CHITINASE"/>
    <property type="match status" value="1"/>
</dbReference>
<gene>
    <name evidence="10" type="ORF">A1D18_02870</name>
</gene>
<dbReference type="InterPro" id="IPR001223">
    <property type="entry name" value="Glyco_hydro18_cat"/>
</dbReference>
<reference evidence="10 11" key="1">
    <citation type="submission" date="2016-03" db="EMBL/GenBank/DDBJ databases">
        <title>Comparative genomics of Rickettsiella.</title>
        <authorList>
            <person name="Chandler C."/>
            <person name="Wang Y."/>
        </authorList>
    </citation>
    <scope>NUCLEOTIDE SEQUENCE [LARGE SCALE GENOMIC DNA]</scope>
    <source>
        <strain evidence="10 11">RCFS May 2013</strain>
    </source>
</reference>
<protein>
    <recommendedName>
        <fullName evidence="2">chitinase</fullName>
        <ecNumber evidence="2">3.2.1.14</ecNumber>
    </recommendedName>
</protein>
<keyword evidence="4" id="KW-0146">Chitin degradation</keyword>
<dbReference type="InterPro" id="IPR029070">
    <property type="entry name" value="Chitinase_insertion_sf"/>
</dbReference>
<evidence type="ECO:0000256" key="5">
    <source>
        <dbReference type="ARBA" id="ARBA00023295"/>
    </source>
</evidence>
<comment type="similarity">
    <text evidence="8">Belongs to the glycosyl hydrolase 18 family.</text>
</comment>
<comment type="caution">
    <text evidence="10">The sequence shown here is derived from an EMBL/GenBank/DDBJ whole genome shotgun (WGS) entry which is preliminary data.</text>
</comment>
<dbReference type="PANTHER" id="PTHR11177:SF317">
    <property type="entry name" value="CHITINASE 12-RELATED"/>
    <property type="match status" value="1"/>
</dbReference>
<dbReference type="Proteomes" id="UP000183924">
    <property type="component" value="Unassembled WGS sequence"/>
</dbReference>
<evidence type="ECO:0000313" key="10">
    <source>
        <dbReference type="EMBL" id="OIZ95056.1"/>
    </source>
</evidence>
<evidence type="ECO:0000259" key="9">
    <source>
        <dbReference type="PROSITE" id="PS51910"/>
    </source>
</evidence>
<name>A0A1J8NIR8_9COXI</name>
<feature type="domain" description="GH18" evidence="9">
    <location>
        <begin position="134"/>
        <end position="567"/>
    </location>
</feature>
<dbReference type="EMBL" id="LUKY01000032">
    <property type="protein sequence ID" value="OIZ95056.1"/>
    <property type="molecule type" value="Genomic_DNA"/>
</dbReference>
<dbReference type="GO" id="GO:0008061">
    <property type="term" value="F:chitin binding"/>
    <property type="evidence" value="ECO:0007669"/>
    <property type="project" value="InterPro"/>
</dbReference>
<keyword evidence="5 7" id="KW-0326">Glycosidase</keyword>
<dbReference type="GO" id="GO:0000272">
    <property type="term" value="P:polysaccharide catabolic process"/>
    <property type="evidence" value="ECO:0007669"/>
    <property type="project" value="UniProtKB-KW"/>
</dbReference>
<dbReference type="Pfam" id="PF00704">
    <property type="entry name" value="Glyco_hydro_18"/>
    <property type="match status" value="1"/>
</dbReference>
<evidence type="ECO:0000256" key="1">
    <source>
        <dbReference type="ARBA" id="ARBA00000822"/>
    </source>
</evidence>
<dbReference type="AlphaFoldDB" id="A0A1J8NIR8"/>
<keyword evidence="11" id="KW-1185">Reference proteome</keyword>
<dbReference type="GO" id="GO:0006032">
    <property type="term" value="P:chitin catabolic process"/>
    <property type="evidence" value="ECO:0007669"/>
    <property type="project" value="UniProtKB-KW"/>
</dbReference>
<accession>A0A1J8NIR8</accession>
<dbReference type="GO" id="GO:0008843">
    <property type="term" value="F:endochitinase activity"/>
    <property type="evidence" value="ECO:0007669"/>
    <property type="project" value="UniProtKB-EC"/>
</dbReference>
<evidence type="ECO:0000256" key="8">
    <source>
        <dbReference type="RuleBase" id="RU004453"/>
    </source>
</evidence>